<protein>
    <recommendedName>
        <fullName evidence="3">Glutaminase</fullName>
    </recommendedName>
</protein>
<dbReference type="EMBL" id="BMRJ01000001">
    <property type="protein sequence ID" value="GGR20196.1"/>
    <property type="molecule type" value="Genomic_DNA"/>
</dbReference>
<name>A0A918CEJ1_AGRME</name>
<evidence type="ECO:0000313" key="1">
    <source>
        <dbReference type="EMBL" id="GGR20196.1"/>
    </source>
</evidence>
<organism evidence="1 2">
    <name type="scientific">Agromyces mediolanus</name>
    <name type="common">Corynebacterium mediolanum</name>
    <dbReference type="NCBI Taxonomy" id="41986"/>
    <lineage>
        <taxon>Bacteria</taxon>
        <taxon>Bacillati</taxon>
        <taxon>Actinomycetota</taxon>
        <taxon>Actinomycetes</taxon>
        <taxon>Micrococcales</taxon>
        <taxon>Microbacteriaceae</taxon>
        <taxon>Agromyces</taxon>
    </lineage>
</organism>
<sequence length="198" mass="20407">MRAGTLHSMSDGPGEASAHAAGDAAFADEAFAEARAAVAAATARLAAAGARREVLAAYEPPRRRLGLPRAARMRRLGEVWRLGSLLLDGDGRLYAVGRVVRAEAPARRSVTANAVAEQRAYRAAAVKGGIPAGETVDFDAVPIPLDGGTAALPAGGPVALRDGRVMVRWNPSDPGAWTPLAGYLAERAELLAQPAPGT</sequence>
<reference evidence="1" key="2">
    <citation type="submission" date="2020-09" db="EMBL/GenBank/DDBJ databases">
        <authorList>
            <person name="Sun Q."/>
            <person name="Ohkuma M."/>
        </authorList>
    </citation>
    <scope>NUCLEOTIDE SEQUENCE</scope>
    <source>
        <strain evidence="1">JCM 3346</strain>
    </source>
</reference>
<dbReference type="AlphaFoldDB" id="A0A918CEJ1"/>
<evidence type="ECO:0008006" key="3">
    <source>
        <dbReference type="Google" id="ProtNLM"/>
    </source>
</evidence>
<comment type="caution">
    <text evidence="1">The sequence shown here is derived from an EMBL/GenBank/DDBJ whole genome shotgun (WGS) entry which is preliminary data.</text>
</comment>
<reference evidence="1" key="1">
    <citation type="journal article" date="2014" name="Int. J. Syst. Evol. Microbiol.">
        <title>Complete genome sequence of Corynebacterium casei LMG S-19264T (=DSM 44701T), isolated from a smear-ripened cheese.</title>
        <authorList>
            <consortium name="US DOE Joint Genome Institute (JGI-PGF)"/>
            <person name="Walter F."/>
            <person name="Albersmeier A."/>
            <person name="Kalinowski J."/>
            <person name="Ruckert C."/>
        </authorList>
    </citation>
    <scope>NUCLEOTIDE SEQUENCE</scope>
    <source>
        <strain evidence="1">JCM 3346</strain>
    </source>
</reference>
<gene>
    <name evidence="1" type="ORF">GCM10010196_11830</name>
</gene>
<dbReference type="Proteomes" id="UP000610303">
    <property type="component" value="Unassembled WGS sequence"/>
</dbReference>
<keyword evidence="2" id="KW-1185">Reference proteome</keyword>
<proteinExistence type="predicted"/>
<evidence type="ECO:0000313" key="2">
    <source>
        <dbReference type="Proteomes" id="UP000610303"/>
    </source>
</evidence>
<accession>A0A918CEJ1</accession>